<name>A0A4Z0YY19_9PEZI</name>
<feature type="region of interest" description="Disordered" evidence="1">
    <location>
        <begin position="206"/>
        <end position="229"/>
    </location>
</feature>
<proteinExistence type="predicted"/>
<evidence type="ECO:0000313" key="3">
    <source>
        <dbReference type="Proteomes" id="UP000297716"/>
    </source>
</evidence>
<dbReference type="Proteomes" id="UP000297716">
    <property type="component" value="Unassembled WGS sequence"/>
</dbReference>
<protein>
    <recommendedName>
        <fullName evidence="4">SprT-like domain-containing protein</fullName>
    </recommendedName>
</protein>
<evidence type="ECO:0000256" key="1">
    <source>
        <dbReference type="SAM" id="MobiDB-lite"/>
    </source>
</evidence>
<reference evidence="2 3" key="1">
    <citation type="submission" date="2019-03" db="EMBL/GenBank/DDBJ databases">
        <title>Draft genome sequence of Xylaria hypoxylon DSM 108379, a ubiquitous saprotrophic-parasitic fungi on hardwood.</title>
        <authorList>
            <person name="Buettner E."/>
            <person name="Leonhardt S."/>
            <person name="Gebauer A.M."/>
            <person name="Liers C."/>
            <person name="Hofrichter M."/>
            <person name="Kellner H."/>
        </authorList>
    </citation>
    <scope>NUCLEOTIDE SEQUENCE [LARGE SCALE GENOMIC DNA]</scope>
    <source>
        <strain evidence="2 3">DSM 108379</strain>
    </source>
</reference>
<organism evidence="2 3">
    <name type="scientific">Xylaria hypoxylon</name>
    <dbReference type="NCBI Taxonomy" id="37992"/>
    <lineage>
        <taxon>Eukaryota</taxon>
        <taxon>Fungi</taxon>
        <taxon>Dikarya</taxon>
        <taxon>Ascomycota</taxon>
        <taxon>Pezizomycotina</taxon>
        <taxon>Sordariomycetes</taxon>
        <taxon>Xylariomycetidae</taxon>
        <taxon>Xylariales</taxon>
        <taxon>Xylariaceae</taxon>
        <taxon>Xylaria</taxon>
    </lineage>
</organism>
<sequence>MKIHGSCDTVITKDGSLGLVIILEKQRNEKPASLVELVATLLHELTHAFLRMFVCLCPRCLRNDFNGVGVQITGHGPIFRGMHYAAMVTLASWSEDFGRFFKTHSNGTYIQEPSLASEKMGIEDAKRSDALQQMYMVPYIKNPSSRLLIQISEDYVAIDVNRLRANVKRTASSIRLVTGTAKLTDARKKLNEDVFPVTDLETIIDSSEDWTDTDSDLSMQSSDEESAAD</sequence>
<keyword evidence="3" id="KW-1185">Reference proteome</keyword>
<evidence type="ECO:0000313" key="2">
    <source>
        <dbReference type="EMBL" id="TGJ84351.1"/>
    </source>
</evidence>
<comment type="caution">
    <text evidence="2">The sequence shown here is derived from an EMBL/GenBank/DDBJ whole genome shotgun (WGS) entry which is preliminary data.</text>
</comment>
<feature type="compositionally biased region" description="Acidic residues" evidence="1">
    <location>
        <begin position="206"/>
        <end position="215"/>
    </location>
</feature>
<dbReference type="AlphaFoldDB" id="A0A4Z0YY19"/>
<dbReference type="OrthoDB" id="5236983at2759"/>
<evidence type="ECO:0008006" key="4">
    <source>
        <dbReference type="Google" id="ProtNLM"/>
    </source>
</evidence>
<gene>
    <name evidence="2" type="ORF">E0Z10_g4400</name>
</gene>
<dbReference type="EMBL" id="SKBN01000069">
    <property type="protein sequence ID" value="TGJ84351.1"/>
    <property type="molecule type" value="Genomic_DNA"/>
</dbReference>
<accession>A0A4Z0YY19</accession>